<organism evidence="1 2">
    <name type="scientific">Bifidobacterium myosotis</name>
    <dbReference type="NCBI Taxonomy" id="1630166"/>
    <lineage>
        <taxon>Bacteria</taxon>
        <taxon>Bacillati</taxon>
        <taxon>Actinomycetota</taxon>
        <taxon>Actinomycetes</taxon>
        <taxon>Bifidobacteriales</taxon>
        <taxon>Bifidobacteriaceae</taxon>
        <taxon>Bifidobacterium</taxon>
    </lineage>
</organism>
<proteinExistence type="predicted"/>
<dbReference type="EMBL" id="RZUH01000009">
    <property type="protein sequence ID" value="KAA8826948.1"/>
    <property type="molecule type" value="Genomic_DNA"/>
</dbReference>
<protein>
    <submittedName>
        <fullName evidence="1">Uncharacterized protein</fullName>
    </submittedName>
</protein>
<name>A0A5M9ZHG5_9BIFI</name>
<comment type="caution">
    <text evidence="1">The sequence shown here is derived from an EMBL/GenBank/DDBJ whole genome shotgun (WGS) entry which is preliminary data.</text>
</comment>
<accession>A0A5M9ZHG5</accession>
<dbReference type="Proteomes" id="UP000410049">
    <property type="component" value="Unassembled WGS sequence"/>
</dbReference>
<reference evidence="1 2" key="1">
    <citation type="journal article" date="2019" name="Syst. Appl. Microbiol.">
        <title>Characterization of Bifidobacterium species in feaces of the Egyptian fruit bat: Description of B. vespertilionis sp. nov. and B. rousetti sp. nov.</title>
        <authorList>
            <person name="Modesto M."/>
            <person name="Satti M."/>
            <person name="Watanabe K."/>
            <person name="Puglisi E."/>
            <person name="Morelli L."/>
            <person name="Huang C.-H."/>
            <person name="Liou J.-S."/>
            <person name="Miyashita M."/>
            <person name="Tamura T."/>
            <person name="Saito S."/>
            <person name="Mori K."/>
            <person name="Huang L."/>
            <person name="Sciavilla P."/>
            <person name="Sandri C."/>
            <person name="Spiezio C."/>
            <person name="Vitali F."/>
            <person name="Cavalieri D."/>
            <person name="Perpetuini G."/>
            <person name="Tofalo R."/>
            <person name="Bonetti A."/>
            <person name="Arita M."/>
            <person name="Mattarelli P."/>
        </authorList>
    </citation>
    <scope>NUCLEOTIDE SEQUENCE [LARGE SCALE GENOMIC DNA]</scope>
    <source>
        <strain evidence="1 2">RST17</strain>
    </source>
</reference>
<dbReference type="AlphaFoldDB" id="A0A5M9ZHG5"/>
<evidence type="ECO:0000313" key="2">
    <source>
        <dbReference type="Proteomes" id="UP000410049"/>
    </source>
</evidence>
<sequence>MLGKGILITRPDGTDPALFSGFPYKVIPVEPVSDGLWLTRPKGRVPMPRSIAELFRRPERDSDRFVLHGRLYCVGWERHSGLKPFVSERRRRRAAGAVQLALRTLEWPEAALLARTASTPPDAGQSKVRWTKPVE</sequence>
<evidence type="ECO:0000313" key="1">
    <source>
        <dbReference type="EMBL" id="KAA8826948.1"/>
    </source>
</evidence>
<dbReference type="RefSeq" id="WP_150379904.1">
    <property type="nucleotide sequence ID" value="NZ_RZUH01000009.1"/>
</dbReference>
<gene>
    <name evidence="1" type="ORF">EMO91_10480</name>
</gene>